<evidence type="ECO:0000313" key="12">
    <source>
        <dbReference type="EMBL" id="ROQ20317.1"/>
    </source>
</evidence>
<organism evidence="12 13">
    <name type="scientific">Marinimicrobium koreense</name>
    <dbReference type="NCBI Taxonomy" id="306545"/>
    <lineage>
        <taxon>Bacteria</taxon>
        <taxon>Pseudomonadati</taxon>
        <taxon>Pseudomonadota</taxon>
        <taxon>Gammaproteobacteria</taxon>
        <taxon>Cellvibrionales</taxon>
        <taxon>Cellvibrionaceae</taxon>
        <taxon>Marinimicrobium</taxon>
    </lineage>
</organism>
<dbReference type="Pfam" id="PF21088">
    <property type="entry name" value="MS_channel_1st"/>
    <property type="match status" value="1"/>
</dbReference>
<dbReference type="PANTHER" id="PTHR43634">
    <property type="entry name" value="OW CONDUCTANCE MECHANOSENSITIVE CHANNEL"/>
    <property type="match status" value="1"/>
</dbReference>
<gene>
    <name evidence="12" type="ORF">EDC38_0918</name>
</gene>
<evidence type="ECO:0000256" key="5">
    <source>
        <dbReference type="ARBA" id="ARBA00022989"/>
    </source>
</evidence>
<feature type="domain" description="Mechanosensitive ion channel MscS" evidence="9">
    <location>
        <begin position="185"/>
        <end position="254"/>
    </location>
</feature>
<dbReference type="Pfam" id="PF21082">
    <property type="entry name" value="MS_channel_3rd"/>
    <property type="match status" value="1"/>
</dbReference>
<dbReference type="RefSeq" id="WP_123637496.1">
    <property type="nucleotide sequence ID" value="NZ_RJUK01000001.1"/>
</dbReference>
<evidence type="ECO:0000259" key="11">
    <source>
        <dbReference type="Pfam" id="PF21088"/>
    </source>
</evidence>
<feature type="compositionally biased region" description="Basic and acidic residues" evidence="7">
    <location>
        <begin position="374"/>
        <end position="389"/>
    </location>
</feature>
<dbReference type="EMBL" id="RJUK01000001">
    <property type="protein sequence ID" value="ROQ20317.1"/>
    <property type="molecule type" value="Genomic_DNA"/>
</dbReference>
<dbReference type="InterPro" id="IPR006685">
    <property type="entry name" value="MscS_channel_2nd"/>
</dbReference>
<evidence type="ECO:0000259" key="10">
    <source>
        <dbReference type="Pfam" id="PF21082"/>
    </source>
</evidence>
<comment type="similarity">
    <text evidence="2">Belongs to the MscS (TC 1.A.23) family.</text>
</comment>
<evidence type="ECO:0000256" key="3">
    <source>
        <dbReference type="ARBA" id="ARBA00022475"/>
    </source>
</evidence>
<keyword evidence="3" id="KW-1003">Cell membrane</keyword>
<feature type="domain" description="Mechanosensitive ion channel transmembrane helices 2/3" evidence="11">
    <location>
        <begin position="143"/>
        <end position="184"/>
    </location>
</feature>
<dbReference type="InterPro" id="IPR049142">
    <property type="entry name" value="MS_channel_1st"/>
</dbReference>
<evidence type="ECO:0000256" key="6">
    <source>
        <dbReference type="ARBA" id="ARBA00023136"/>
    </source>
</evidence>
<evidence type="ECO:0000259" key="9">
    <source>
        <dbReference type="Pfam" id="PF00924"/>
    </source>
</evidence>
<evidence type="ECO:0000313" key="13">
    <source>
        <dbReference type="Proteomes" id="UP000273643"/>
    </source>
</evidence>
<protein>
    <submittedName>
        <fullName evidence="12">MscS family membrane protein</fullName>
    </submittedName>
</protein>
<dbReference type="Gene3D" id="3.30.70.100">
    <property type="match status" value="1"/>
</dbReference>
<feature type="transmembrane region" description="Helical" evidence="8">
    <location>
        <begin position="55"/>
        <end position="80"/>
    </location>
</feature>
<comment type="caution">
    <text evidence="12">The sequence shown here is derived from an EMBL/GenBank/DDBJ whole genome shotgun (WGS) entry which is preliminary data.</text>
</comment>
<dbReference type="SUPFAM" id="SSF50182">
    <property type="entry name" value="Sm-like ribonucleoproteins"/>
    <property type="match status" value="1"/>
</dbReference>
<keyword evidence="4 8" id="KW-0812">Transmembrane</keyword>
<dbReference type="AlphaFoldDB" id="A0A3N1NZ84"/>
<keyword evidence="13" id="KW-1185">Reference proteome</keyword>
<feature type="region of interest" description="Disordered" evidence="7">
    <location>
        <begin position="359"/>
        <end position="419"/>
    </location>
</feature>
<proteinExistence type="inferred from homology"/>
<dbReference type="InterPro" id="IPR011014">
    <property type="entry name" value="MscS_channel_TM-2"/>
</dbReference>
<dbReference type="Gene3D" id="1.10.287.1260">
    <property type="match status" value="1"/>
</dbReference>
<feature type="transmembrane region" description="Helical" evidence="8">
    <location>
        <begin position="164"/>
        <end position="183"/>
    </location>
</feature>
<sequence>MELLDPIKTFLTDLADRDQLWILHAFAVVLATLVVAMVVSFIVKRLEKKADSANAIWLMMAFRSVRPPLKGIIWLMGISWASYLTHQGADIELMGAVETIRQVGIVLLVTWFLVRFIRLGEKEFLNPRVGEPGDPTTVGAVSKLLRASVVITAVLGLLQALGYSISGVLAFGGVGGIAVGFAAKDLLANFFGGLTIYMDRPFAVGDWVRSPDKEIEGVVENIGWRQTRIRTFDRRPLYVPNATFTQISVENPSRMENRRILETIGIRYDDVDKMGDIVADVRQMLLDDERIETDHQTLIVNFNTFAASSLDFFVYTFTKTVNWVEFHEIKQDVMLKIADIIAGYGAEIAFPTSTLHVPEPVRLSGHDGGGTSQSERESPAENKGADRASGKNQEPSNRSAGDATYGPEVDGEQSGGDGD</sequence>
<keyword evidence="5 8" id="KW-1133">Transmembrane helix</keyword>
<evidence type="ECO:0000256" key="4">
    <source>
        <dbReference type="ARBA" id="ARBA00022692"/>
    </source>
</evidence>
<dbReference type="SUPFAM" id="SSF82689">
    <property type="entry name" value="Mechanosensitive channel protein MscS (YggB), C-terminal domain"/>
    <property type="match status" value="1"/>
</dbReference>
<dbReference type="PANTHER" id="PTHR43634:SF2">
    <property type="entry name" value="LOW CONDUCTANCE MECHANOSENSITIVE CHANNEL YNAI"/>
    <property type="match status" value="1"/>
</dbReference>
<dbReference type="GO" id="GO:0005886">
    <property type="term" value="C:plasma membrane"/>
    <property type="evidence" value="ECO:0007669"/>
    <property type="project" value="UniProtKB-SubCell"/>
</dbReference>
<name>A0A3N1NZ84_9GAMM</name>
<dbReference type="Gene3D" id="2.30.30.60">
    <property type="match status" value="1"/>
</dbReference>
<dbReference type="SUPFAM" id="SSF82861">
    <property type="entry name" value="Mechanosensitive channel protein MscS (YggB), transmembrane region"/>
    <property type="match status" value="1"/>
</dbReference>
<feature type="transmembrane region" description="Helical" evidence="8">
    <location>
        <begin position="100"/>
        <end position="117"/>
    </location>
</feature>
<evidence type="ECO:0000256" key="2">
    <source>
        <dbReference type="ARBA" id="ARBA00008017"/>
    </source>
</evidence>
<dbReference type="OrthoDB" id="9775207at2"/>
<accession>A0A3N1NZ84</accession>
<feature type="transmembrane region" description="Helical" evidence="8">
    <location>
        <begin position="20"/>
        <end position="43"/>
    </location>
</feature>
<dbReference type="InterPro" id="IPR023408">
    <property type="entry name" value="MscS_beta-dom_sf"/>
</dbReference>
<keyword evidence="6 8" id="KW-0472">Membrane</keyword>
<feature type="compositionally biased region" description="Polar residues" evidence="7">
    <location>
        <begin position="390"/>
        <end position="399"/>
    </location>
</feature>
<evidence type="ECO:0000256" key="7">
    <source>
        <dbReference type="SAM" id="MobiDB-lite"/>
    </source>
</evidence>
<reference evidence="12 13" key="1">
    <citation type="submission" date="2018-11" db="EMBL/GenBank/DDBJ databases">
        <title>Genomic Encyclopedia of Type Strains, Phase IV (KMG-IV): sequencing the most valuable type-strain genomes for metagenomic binning, comparative biology and taxonomic classification.</title>
        <authorList>
            <person name="Goeker M."/>
        </authorList>
    </citation>
    <scope>NUCLEOTIDE SEQUENCE [LARGE SCALE GENOMIC DNA]</scope>
    <source>
        <strain evidence="12 13">DSM 16974</strain>
    </source>
</reference>
<feature type="domain" description="Mechanosensitive ion channel MscS C-terminal" evidence="10">
    <location>
        <begin position="263"/>
        <end position="348"/>
    </location>
</feature>
<dbReference type="GO" id="GO:0008381">
    <property type="term" value="F:mechanosensitive monoatomic ion channel activity"/>
    <property type="evidence" value="ECO:0007669"/>
    <property type="project" value="UniProtKB-ARBA"/>
</dbReference>
<dbReference type="InterPro" id="IPR049278">
    <property type="entry name" value="MS_channel_C"/>
</dbReference>
<comment type="subcellular location">
    <subcellularLocation>
        <location evidence="1">Cell membrane</location>
        <topology evidence="1">Multi-pass membrane protein</topology>
    </subcellularLocation>
</comment>
<dbReference type="InterPro" id="IPR011066">
    <property type="entry name" value="MscS_channel_C_sf"/>
</dbReference>
<evidence type="ECO:0000256" key="8">
    <source>
        <dbReference type="SAM" id="Phobius"/>
    </source>
</evidence>
<dbReference type="Proteomes" id="UP000273643">
    <property type="component" value="Unassembled WGS sequence"/>
</dbReference>
<dbReference type="Pfam" id="PF00924">
    <property type="entry name" value="MS_channel_2nd"/>
    <property type="match status" value="1"/>
</dbReference>
<dbReference type="InterPro" id="IPR045042">
    <property type="entry name" value="YnaI-like"/>
</dbReference>
<dbReference type="InterPro" id="IPR010920">
    <property type="entry name" value="LSM_dom_sf"/>
</dbReference>
<evidence type="ECO:0000256" key="1">
    <source>
        <dbReference type="ARBA" id="ARBA00004651"/>
    </source>
</evidence>